<reference evidence="2 3" key="1">
    <citation type="submission" date="2014-03" db="EMBL/GenBank/DDBJ databases">
        <title>Genome sequence of Sphingobium yanoikuyae B1.</title>
        <authorList>
            <person name="Gan H.M."/>
            <person name="Gan H.Y."/>
            <person name="Savka M.A."/>
        </authorList>
    </citation>
    <scope>NUCLEOTIDE SEQUENCE [LARGE SCALE GENOMIC DNA]</scope>
    <source>
        <strain evidence="2 3">B1</strain>
    </source>
</reference>
<dbReference type="Proteomes" id="UP000028534">
    <property type="component" value="Unassembled WGS sequence"/>
</dbReference>
<evidence type="ECO:0000313" key="2">
    <source>
        <dbReference type="EMBL" id="KEZ12685.1"/>
    </source>
</evidence>
<dbReference type="InterPro" id="IPR025159">
    <property type="entry name" value="AbiEi_N"/>
</dbReference>
<dbReference type="EMBL" id="JGVR01000063">
    <property type="protein sequence ID" value="KEZ12685.1"/>
    <property type="molecule type" value="Genomic_DNA"/>
</dbReference>
<accession>A0A084E3Z3</accession>
<evidence type="ECO:0000313" key="3">
    <source>
        <dbReference type="Proteomes" id="UP000028534"/>
    </source>
</evidence>
<feature type="domain" description="AbiEi antitoxin N-terminal" evidence="1">
    <location>
        <begin position="137"/>
        <end position="181"/>
    </location>
</feature>
<proteinExistence type="predicted"/>
<dbReference type="Pfam" id="PF13338">
    <property type="entry name" value="AbiEi_4"/>
    <property type="match status" value="1"/>
</dbReference>
<name>A0A084E3Z3_SPHYA</name>
<dbReference type="RefSeq" id="WP_037522988.1">
    <property type="nucleotide sequence ID" value="NZ_JGVR01000063.1"/>
</dbReference>
<dbReference type="PATRIC" id="fig|13690.10.peg.5247"/>
<organism evidence="2 3">
    <name type="scientific">Sphingobium yanoikuyae</name>
    <name type="common">Sphingomonas yanoikuyae</name>
    <dbReference type="NCBI Taxonomy" id="13690"/>
    <lineage>
        <taxon>Bacteria</taxon>
        <taxon>Pseudomonadati</taxon>
        <taxon>Pseudomonadota</taxon>
        <taxon>Alphaproteobacteria</taxon>
        <taxon>Sphingomonadales</taxon>
        <taxon>Sphingomonadaceae</taxon>
        <taxon>Sphingobium</taxon>
    </lineage>
</organism>
<evidence type="ECO:0000259" key="1">
    <source>
        <dbReference type="Pfam" id="PF13338"/>
    </source>
</evidence>
<comment type="caution">
    <text evidence="2">The sequence shown here is derived from an EMBL/GenBank/DDBJ whole genome shotgun (WGS) entry which is preliminary data.</text>
</comment>
<gene>
    <name evidence="2" type="ORF">CP98_05077</name>
</gene>
<protein>
    <recommendedName>
        <fullName evidence="1">AbiEi antitoxin N-terminal domain-containing protein</fullName>
    </recommendedName>
</protein>
<sequence length="194" mass="21095">MNFTRLLARRTAPERQVIAALRGRLPARLAALPDAGSDFVALVDLAAQQGVHCFALQSPFVSDGEVELLALLGSAQRRALVGIRDDRKDAPERLLRCGLLLRDAGIWLPVAQAGTDKASSALSMPRPEQAGLARARALSLARSRQVASTGDFIGIGISRQYVSRLCKEGHLQRVRHGWYRAAPIAAETRLHHHS</sequence>
<dbReference type="AlphaFoldDB" id="A0A084E3Z3"/>